<sequence>MCTNLFRVFYCMRCSNEIYKETETAKCDNFNRRKRCGWNDIITSTKCESDLCLLCAAYPDTQEPFLRQPEHGALSTMVMQLRLNYGRK</sequence>
<evidence type="ECO:0000313" key="2">
    <source>
        <dbReference type="Proteomes" id="UP000605986"/>
    </source>
</evidence>
<name>A0A8H4NMT1_9HYPO</name>
<proteinExistence type="predicted"/>
<gene>
    <name evidence="1" type="ORF">F53441_12751</name>
</gene>
<keyword evidence="2" id="KW-1185">Reference proteome</keyword>
<reference evidence="1" key="1">
    <citation type="submission" date="2020-01" db="EMBL/GenBank/DDBJ databases">
        <title>Identification and distribution of gene clusters putatively required for synthesis of sphingolipid metabolism inhibitors in phylogenetically diverse species of the filamentous fungus Fusarium.</title>
        <authorList>
            <person name="Kim H.-S."/>
            <person name="Busman M."/>
            <person name="Brown D.W."/>
            <person name="Divon H."/>
            <person name="Uhlig S."/>
            <person name="Proctor R.H."/>
        </authorList>
    </citation>
    <scope>NUCLEOTIDE SEQUENCE</scope>
    <source>
        <strain evidence="1">NRRL 53441</strain>
    </source>
</reference>
<comment type="caution">
    <text evidence="1">The sequence shown here is derived from an EMBL/GenBank/DDBJ whole genome shotgun (WGS) entry which is preliminary data.</text>
</comment>
<dbReference type="EMBL" id="JAADJG010000720">
    <property type="protein sequence ID" value="KAF4438678.1"/>
    <property type="molecule type" value="Genomic_DNA"/>
</dbReference>
<protein>
    <submittedName>
        <fullName evidence="1">Uncharacterized protein</fullName>
    </submittedName>
</protein>
<dbReference type="Proteomes" id="UP000605986">
    <property type="component" value="Unassembled WGS sequence"/>
</dbReference>
<accession>A0A8H4NMT1</accession>
<dbReference type="OrthoDB" id="5074683at2759"/>
<evidence type="ECO:0000313" key="1">
    <source>
        <dbReference type="EMBL" id="KAF4438678.1"/>
    </source>
</evidence>
<dbReference type="AlphaFoldDB" id="A0A8H4NMT1"/>
<organism evidence="1 2">
    <name type="scientific">Fusarium austroafricanum</name>
    <dbReference type="NCBI Taxonomy" id="2364996"/>
    <lineage>
        <taxon>Eukaryota</taxon>
        <taxon>Fungi</taxon>
        <taxon>Dikarya</taxon>
        <taxon>Ascomycota</taxon>
        <taxon>Pezizomycotina</taxon>
        <taxon>Sordariomycetes</taxon>
        <taxon>Hypocreomycetidae</taxon>
        <taxon>Hypocreales</taxon>
        <taxon>Nectriaceae</taxon>
        <taxon>Fusarium</taxon>
        <taxon>Fusarium concolor species complex</taxon>
    </lineage>
</organism>